<dbReference type="EMBL" id="RBVX01000004">
    <property type="protein sequence ID" value="RSL34261.1"/>
    <property type="molecule type" value="Genomic_DNA"/>
</dbReference>
<protein>
    <recommendedName>
        <fullName evidence="4">Lipoprotein</fullName>
    </recommendedName>
</protein>
<dbReference type="PROSITE" id="PS51257">
    <property type="entry name" value="PROKAR_LIPOPROTEIN"/>
    <property type="match status" value="1"/>
</dbReference>
<accession>A0A3R9QMS5</accession>
<evidence type="ECO:0000256" key="1">
    <source>
        <dbReference type="SAM" id="SignalP"/>
    </source>
</evidence>
<dbReference type="AlphaFoldDB" id="A0A3R9QMS5"/>
<dbReference type="Proteomes" id="UP000275076">
    <property type="component" value="Unassembled WGS sequence"/>
</dbReference>
<name>A0A3R9QMS5_9BACI</name>
<gene>
    <name evidence="2" type="ORF">D7Z54_06805</name>
</gene>
<sequence>MKKTFLSFLLVMVSVSFTLAGCNTGDENTNSDWKGEFTKAQKIDVVSPDSSDVIMTISEDAEIENFIESLKIDDWNVADIPSDANKGIAFKMYQEVGASGEGDLEEVATMTTFKDTSYIEFSFQGFSFNFKVPEEVIEYLNGYSESGGNS</sequence>
<evidence type="ECO:0008006" key="4">
    <source>
        <dbReference type="Google" id="ProtNLM"/>
    </source>
</evidence>
<dbReference type="RefSeq" id="WP_125555082.1">
    <property type="nucleotide sequence ID" value="NZ_RBVX01000004.1"/>
</dbReference>
<keyword evidence="1" id="KW-0732">Signal</keyword>
<organism evidence="2 3">
    <name type="scientific">Salibacterium salarium</name>
    <dbReference type="NCBI Taxonomy" id="284579"/>
    <lineage>
        <taxon>Bacteria</taxon>
        <taxon>Bacillati</taxon>
        <taxon>Bacillota</taxon>
        <taxon>Bacilli</taxon>
        <taxon>Bacillales</taxon>
        <taxon>Bacillaceae</taxon>
    </lineage>
</organism>
<keyword evidence="3" id="KW-1185">Reference proteome</keyword>
<reference evidence="2 3" key="1">
    <citation type="submission" date="2018-10" db="EMBL/GenBank/DDBJ databases">
        <title>Draft genome sequence of Bacillus salarius IM0101, isolated from a hypersaline soil in Inner Mongolia, China.</title>
        <authorList>
            <person name="Yamprayoonswat W."/>
            <person name="Boonvisut S."/>
            <person name="Jumpathong W."/>
            <person name="Sittihan S."/>
            <person name="Ruangsuj P."/>
            <person name="Wanthongcharoen S."/>
            <person name="Thongpramul N."/>
            <person name="Pimmason S."/>
            <person name="Yu B."/>
            <person name="Yasawong M."/>
        </authorList>
    </citation>
    <scope>NUCLEOTIDE SEQUENCE [LARGE SCALE GENOMIC DNA]</scope>
    <source>
        <strain evidence="2 3">IM0101</strain>
    </source>
</reference>
<comment type="caution">
    <text evidence="2">The sequence shown here is derived from an EMBL/GenBank/DDBJ whole genome shotgun (WGS) entry which is preliminary data.</text>
</comment>
<evidence type="ECO:0000313" key="3">
    <source>
        <dbReference type="Proteomes" id="UP000275076"/>
    </source>
</evidence>
<evidence type="ECO:0000313" key="2">
    <source>
        <dbReference type="EMBL" id="RSL34261.1"/>
    </source>
</evidence>
<dbReference type="OrthoDB" id="2882935at2"/>
<proteinExistence type="predicted"/>
<feature type="signal peptide" evidence="1">
    <location>
        <begin position="1"/>
        <end position="20"/>
    </location>
</feature>
<feature type="chain" id="PRO_5039599083" description="Lipoprotein" evidence="1">
    <location>
        <begin position="21"/>
        <end position="150"/>
    </location>
</feature>